<evidence type="ECO:0000313" key="2">
    <source>
        <dbReference type="EMBL" id="EKD44627.1"/>
    </source>
</evidence>
<comment type="caution">
    <text evidence="2">The sequence shown here is derived from an EMBL/GenBank/DDBJ whole genome shotgun (WGS) entry which is preliminary data.</text>
</comment>
<feature type="region of interest" description="Disordered" evidence="1">
    <location>
        <begin position="112"/>
        <end position="145"/>
    </location>
</feature>
<organism evidence="2">
    <name type="scientific">uncultured bacterium</name>
    <name type="common">gcode 4</name>
    <dbReference type="NCBI Taxonomy" id="1234023"/>
    <lineage>
        <taxon>Bacteria</taxon>
        <taxon>environmental samples</taxon>
    </lineage>
</organism>
<feature type="region of interest" description="Disordered" evidence="1">
    <location>
        <begin position="501"/>
        <end position="522"/>
    </location>
</feature>
<reference evidence="2" key="1">
    <citation type="journal article" date="2012" name="Science">
        <title>Fermentation, hydrogen, and sulfur metabolism in multiple uncultivated bacterial phyla.</title>
        <authorList>
            <person name="Wrighton K.C."/>
            <person name="Thomas B.C."/>
            <person name="Sharon I."/>
            <person name="Miller C.S."/>
            <person name="Castelle C.J."/>
            <person name="VerBerkmoes N.C."/>
            <person name="Wilkins M.J."/>
            <person name="Hettich R.L."/>
            <person name="Lipton M.S."/>
            <person name="Williams K.H."/>
            <person name="Long P.E."/>
            <person name="Banfield J.F."/>
        </authorList>
    </citation>
    <scope>NUCLEOTIDE SEQUENCE [LARGE SCALE GENOMIC DNA]</scope>
</reference>
<accession>K1Z564</accession>
<dbReference type="EMBL" id="AMFJ01028800">
    <property type="protein sequence ID" value="EKD44627.1"/>
    <property type="molecule type" value="Genomic_DNA"/>
</dbReference>
<feature type="compositionally biased region" description="Basic and acidic residues" evidence="1">
    <location>
        <begin position="501"/>
        <end position="516"/>
    </location>
</feature>
<gene>
    <name evidence="2" type="ORF">ACD_71C00069G0002</name>
</gene>
<evidence type="ECO:0000256" key="1">
    <source>
        <dbReference type="SAM" id="MobiDB-lite"/>
    </source>
</evidence>
<protein>
    <submittedName>
        <fullName evidence="2">Uncharacterized protein</fullName>
    </submittedName>
</protein>
<sequence>MFLNISFLTSCGTRLSDSSNSPRCVRKIYSETRLFSFHFLCCLEDINAFAEKKTELTFDRRERKECYRQYGYECPLEDIEDIISLTEVGIFFHNEYGDNTWEDDCDKYPGEKNGGYKRDGESNDRIMERGKNPGDIPDEKERERTSCPEEVIEHEISRFSEFFSKLDFFVSGKFWDDVLDIGTSPWPSTELLVLRTNRLPHIDLFDYVHFADRRDIDDTKYSIECEITPPILEAILDDTREWPIIWFFETIEAHPIDGEVPIKFWILRLGELPEGRPHGDQSCEKCPLMPIIGIDGSELIYGVMWEFCTQKVITDNQEEIFLDLRVTIYRCYKCGFLIEFPLFCEFLDSVGDIWSLYFSLSWDITRMGDTENLNPLVRELFQYFFRNTDRLFSSFLGSEEYDDIFFIRVVIANNSIDVIFYDIIRLIVEGDNDNVMEIFCPILNNARFQKVLFIGFKKGDIWREDVVIGFKYFHGPVGDIECDEKYPELVVDLEKGNRYQENSHQKNNRELGKESWGEEELF</sequence>
<proteinExistence type="predicted"/>
<dbReference type="AlphaFoldDB" id="K1Z564"/>
<name>K1Z564_9BACT</name>